<reference evidence="2 3" key="1">
    <citation type="submission" date="2013-09" db="EMBL/GenBank/DDBJ databases">
        <title>High correlation between genotypes and phenotypes of environmental bacteria Comamonas testosteroni strains.</title>
        <authorList>
            <person name="Liu L."/>
            <person name="Zhu W."/>
            <person name="Xia X."/>
            <person name="Xu B."/>
            <person name="Luo M."/>
            <person name="Wang G."/>
        </authorList>
    </citation>
    <scope>NUCLEOTIDE SEQUENCE [LARGE SCALE GENOMIC DNA]</scope>
    <source>
        <strain evidence="2 3">JL40</strain>
    </source>
</reference>
<dbReference type="InterPro" id="IPR023606">
    <property type="entry name" value="CoA-Trfase_III_dom_1_sf"/>
</dbReference>
<proteinExistence type="predicted"/>
<dbReference type="SUPFAM" id="SSF89796">
    <property type="entry name" value="CoA-transferase family III (CaiB/BaiF)"/>
    <property type="match status" value="1"/>
</dbReference>
<accession>A0A096FJ03</accession>
<gene>
    <name evidence="2" type="ORF">P353_13735</name>
</gene>
<protein>
    <submittedName>
        <fullName evidence="2">L-carnitine dehydratase</fullName>
    </submittedName>
</protein>
<dbReference type="PANTHER" id="PTHR48207">
    <property type="entry name" value="SUCCINATE--HYDROXYMETHYLGLUTARATE COA-TRANSFERASE"/>
    <property type="match status" value="1"/>
</dbReference>
<dbReference type="InterPro" id="IPR050483">
    <property type="entry name" value="CoA-transferase_III_domain"/>
</dbReference>
<evidence type="ECO:0000313" key="2">
    <source>
        <dbReference type="EMBL" id="KGH29713.1"/>
    </source>
</evidence>
<dbReference type="InterPro" id="IPR044855">
    <property type="entry name" value="CoA-Trfase_III_dom3_sf"/>
</dbReference>
<dbReference type="Proteomes" id="UP000029553">
    <property type="component" value="Unassembled WGS sequence"/>
</dbReference>
<name>A0A096FJ03_COMTE</name>
<comment type="caution">
    <text evidence="2">The sequence shown here is derived from an EMBL/GenBank/DDBJ whole genome shotgun (WGS) entry which is preliminary data.</text>
</comment>
<evidence type="ECO:0000313" key="3">
    <source>
        <dbReference type="Proteomes" id="UP000029553"/>
    </source>
</evidence>
<dbReference type="PANTHER" id="PTHR48207:SF3">
    <property type="entry name" value="SUCCINATE--HYDROXYMETHYLGLUTARATE COA-TRANSFERASE"/>
    <property type="match status" value="1"/>
</dbReference>
<organism evidence="2 3">
    <name type="scientific">Comamonas testosteroni</name>
    <name type="common">Pseudomonas testosteroni</name>
    <dbReference type="NCBI Taxonomy" id="285"/>
    <lineage>
        <taxon>Bacteria</taxon>
        <taxon>Pseudomonadati</taxon>
        <taxon>Pseudomonadota</taxon>
        <taxon>Betaproteobacteria</taxon>
        <taxon>Burkholderiales</taxon>
        <taxon>Comamonadaceae</taxon>
        <taxon>Comamonas</taxon>
    </lineage>
</organism>
<dbReference type="InterPro" id="IPR003673">
    <property type="entry name" value="CoA-Trfase_fam_III"/>
</dbReference>
<dbReference type="RefSeq" id="WP_034369899.1">
    <property type="nucleotide sequence ID" value="NZ_AWOR01000046.1"/>
</dbReference>
<dbReference type="Gene3D" id="3.30.1540.10">
    <property type="entry name" value="formyl-coa transferase, domain 3"/>
    <property type="match status" value="1"/>
</dbReference>
<evidence type="ECO:0000256" key="1">
    <source>
        <dbReference type="ARBA" id="ARBA00022679"/>
    </source>
</evidence>
<dbReference type="EMBL" id="AWOR01000046">
    <property type="protein sequence ID" value="KGH29713.1"/>
    <property type="molecule type" value="Genomic_DNA"/>
</dbReference>
<sequence length="389" mass="41004">MTSAINSVPNDAPLAGVRVIEFGQYIAVPAAAQSLADLGAEVIKIEPSAGDAARQLGWTHDDCGPMFTAYNRGKRSVVLDLRSDAGRAAALKLVASADIVLQNMRPGAMHKLGLSAEELMSQFPRLIYGQVSGFGQRGPASLRAGLDIAAQAESGMMSLNGEAGRDPVRVGFTAVDILTAQSLTSGVLAALFRRSVNGRGALINLSLIDIAVASLANAWAEYRMFNKLPLRRGNGQPTVAPAAEVVATSDGMVVVSAYTEEHFPRLCNAIGSPELAQDARFATNRARVENRAALLAALNAAFNHHSTHAVCELLSNAGVVVGAIRTMDQIRAGQEGVSKDLFVGTQAGERAPADIPGVVLIDDYKHRPGRVPSLGEHTRQVLSELNQAN</sequence>
<keyword evidence="1" id="KW-0808">Transferase</keyword>
<dbReference type="AlphaFoldDB" id="A0A096FJ03"/>
<dbReference type="Pfam" id="PF02515">
    <property type="entry name" value="CoA_transf_3"/>
    <property type="match status" value="1"/>
</dbReference>
<dbReference type="Gene3D" id="3.40.50.10540">
    <property type="entry name" value="Crotonobetainyl-coa:carnitine coa-transferase, domain 1"/>
    <property type="match status" value="1"/>
</dbReference>
<dbReference type="GO" id="GO:0008410">
    <property type="term" value="F:CoA-transferase activity"/>
    <property type="evidence" value="ECO:0007669"/>
    <property type="project" value="TreeGrafter"/>
</dbReference>